<dbReference type="PROSITE" id="PS51257">
    <property type="entry name" value="PROKAR_LIPOPROTEIN"/>
    <property type="match status" value="1"/>
</dbReference>
<feature type="chain" id="PRO_5038616658" evidence="9">
    <location>
        <begin position="21"/>
        <end position="119"/>
    </location>
</feature>
<sequence>MKKFLMMIGFVAIAAMTACGAGGDDVPVEDDTPVDEAPAADEAATGDFDATAAEDIYNRSCIGCHGQNLQGGGSGPGLIDSGLSVEEIVHVLEQGQGLMPPQDLEPDEAENLAKWILAQ</sequence>
<feature type="binding site" description="axial binding residue" evidence="7">
    <location>
        <position position="65"/>
    </location>
    <ligand>
        <name>heme c</name>
        <dbReference type="ChEBI" id="CHEBI:61717"/>
    </ligand>
    <ligandPart>
        <name>Fe</name>
        <dbReference type="ChEBI" id="CHEBI:18248"/>
    </ligandPart>
</feature>
<dbReference type="PANTHER" id="PTHR37823">
    <property type="entry name" value="CYTOCHROME C-553-LIKE"/>
    <property type="match status" value="1"/>
</dbReference>
<evidence type="ECO:0000259" key="10">
    <source>
        <dbReference type="PROSITE" id="PS51007"/>
    </source>
</evidence>
<dbReference type="Gene3D" id="1.10.760.10">
    <property type="entry name" value="Cytochrome c-like domain"/>
    <property type="match status" value="1"/>
</dbReference>
<accession>W4QI47</accession>
<dbReference type="EMBL" id="BAUU01000021">
    <property type="protein sequence ID" value="GAE31567.1"/>
    <property type="molecule type" value="Genomic_DNA"/>
</dbReference>
<dbReference type="Proteomes" id="UP000018895">
    <property type="component" value="Unassembled WGS sequence"/>
</dbReference>
<comment type="PTM">
    <text evidence="6">Binds 1 heme c group covalently per subunit.</text>
</comment>
<evidence type="ECO:0000313" key="12">
    <source>
        <dbReference type="Proteomes" id="UP000018895"/>
    </source>
</evidence>
<dbReference type="InterPro" id="IPR009056">
    <property type="entry name" value="Cyt_c-like_dom"/>
</dbReference>
<evidence type="ECO:0000256" key="2">
    <source>
        <dbReference type="ARBA" id="ARBA00022617"/>
    </source>
</evidence>
<feature type="region of interest" description="Disordered" evidence="8">
    <location>
        <begin position="22"/>
        <end position="46"/>
    </location>
</feature>
<feature type="binding site" description="covalent" evidence="6">
    <location>
        <position position="64"/>
    </location>
    <ligand>
        <name>heme c</name>
        <dbReference type="ChEBI" id="CHEBI:61717"/>
    </ligand>
</feature>
<name>W4QI47_9BACI</name>
<evidence type="ECO:0000256" key="8">
    <source>
        <dbReference type="SAM" id="MobiDB-lite"/>
    </source>
</evidence>
<feature type="signal peptide" evidence="9">
    <location>
        <begin position="1"/>
        <end position="20"/>
    </location>
</feature>
<dbReference type="GO" id="GO:0016020">
    <property type="term" value="C:membrane"/>
    <property type="evidence" value="ECO:0007669"/>
    <property type="project" value="InterPro"/>
</dbReference>
<dbReference type="Pfam" id="PF13442">
    <property type="entry name" value="Cytochrome_CBB3"/>
    <property type="match status" value="1"/>
</dbReference>
<dbReference type="InterPro" id="IPR036909">
    <property type="entry name" value="Cyt_c-like_dom_sf"/>
</dbReference>
<dbReference type="GO" id="GO:0005506">
    <property type="term" value="F:iron ion binding"/>
    <property type="evidence" value="ECO:0007669"/>
    <property type="project" value="InterPro"/>
</dbReference>
<evidence type="ECO:0000256" key="3">
    <source>
        <dbReference type="ARBA" id="ARBA00022723"/>
    </source>
</evidence>
<dbReference type="RefSeq" id="WP_035345419.1">
    <property type="nucleotide sequence ID" value="NZ_BAUU01000021.1"/>
</dbReference>
<evidence type="ECO:0000256" key="7">
    <source>
        <dbReference type="PIRSR" id="PIRSR000025-2"/>
    </source>
</evidence>
<feature type="binding site" description="axial binding residue" evidence="7">
    <location>
        <position position="99"/>
    </location>
    <ligand>
        <name>heme c</name>
        <dbReference type="ChEBI" id="CHEBI:61717"/>
    </ligand>
    <ligandPart>
        <name>Fe</name>
        <dbReference type="ChEBI" id="CHEBI:18248"/>
    </ligandPart>
</feature>
<dbReference type="PIRSF" id="PIRSF000025">
    <property type="entry name" value="Cytc_Bsub_c550"/>
    <property type="match status" value="1"/>
</dbReference>
<dbReference type="GO" id="GO:0020037">
    <property type="term" value="F:heme binding"/>
    <property type="evidence" value="ECO:0007669"/>
    <property type="project" value="InterPro"/>
</dbReference>
<dbReference type="PROSITE" id="PS51007">
    <property type="entry name" value="CYTC"/>
    <property type="match status" value="1"/>
</dbReference>
<protein>
    <submittedName>
        <fullName evidence="11">Cytochrome c551</fullName>
    </submittedName>
</protein>
<feature type="binding site" description="covalent" evidence="6">
    <location>
        <position position="61"/>
    </location>
    <ligand>
        <name>heme c</name>
        <dbReference type="ChEBI" id="CHEBI:61717"/>
    </ligand>
</feature>
<reference evidence="11" key="1">
    <citation type="journal article" date="2014" name="Genome Announc.">
        <title>Draft Genome Sequences of Three Alkaliphilic Bacillus Strains, Bacillus wakoensis JCM 9140T, Bacillus akibai JCM 9157T, and Bacillus hemicellulosilyticus JCM 9152T.</title>
        <authorList>
            <person name="Yuki M."/>
            <person name="Oshima K."/>
            <person name="Suda W."/>
            <person name="Oshida Y."/>
            <person name="Kitamura K."/>
            <person name="Iida T."/>
            <person name="Hattori M."/>
            <person name="Ohkuma M."/>
        </authorList>
    </citation>
    <scope>NUCLEOTIDE SEQUENCE [LARGE SCALE GENOMIC DNA]</scope>
    <source>
        <strain evidence="11">JCM 9152</strain>
    </source>
</reference>
<organism evidence="11 12">
    <name type="scientific">Halalkalibacter hemicellulosilyticusJCM 9152</name>
    <dbReference type="NCBI Taxonomy" id="1236971"/>
    <lineage>
        <taxon>Bacteria</taxon>
        <taxon>Bacillati</taxon>
        <taxon>Bacillota</taxon>
        <taxon>Bacilli</taxon>
        <taxon>Bacillales</taxon>
        <taxon>Bacillaceae</taxon>
        <taxon>Halalkalibacter</taxon>
    </lineage>
</organism>
<keyword evidence="1" id="KW-0813">Transport</keyword>
<comment type="caution">
    <text evidence="11">The sequence shown here is derived from an EMBL/GenBank/DDBJ whole genome shotgun (WGS) entry which is preliminary data.</text>
</comment>
<dbReference type="PANTHER" id="PTHR37823:SF3">
    <property type="entry name" value="CYTOCHROME C-551"/>
    <property type="match status" value="1"/>
</dbReference>
<evidence type="ECO:0000256" key="1">
    <source>
        <dbReference type="ARBA" id="ARBA00022448"/>
    </source>
</evidence>
<evidence type="ECO:0000256" key="4">
    <source>
        <dbReference type="ARBA" id="ARBA00022982"/>
    </source>
</evidence>
<evidence type="ECO:0000313" key="11">
    <source>
        <dbReference type="EMBL" id="GAE31567.1"/>
    </source>
</evidence>
<dbReference type="AlphaFoldDB" id="W4QI47"/>
<keyword evidence="12" id="KW-1185">Reference proteome</keyword>
<keyword evidence="2 6" id="KW-0349">Heme</keyword>
<dbReference type="STRING" id="1236971.JCM9152_3043"/>
<gene>
    <name evidence="11" type="ORF">JCM9152_3043</name>
</gene>
<dbReference type="InterPro" id="IPR012218">
    <property type="entry name" value="Cyt_c_BACSU-c550-type"/>
</dbReference>
<proteinExistence type="predicted"/>
<keyword evidence="3 7" id="KW-0479">Metal-binding</keyword>
<keyword evidence="4" id="KW-0249">Electron transport</keyword>
<dbReference type="OrthoDB" id="7933886at2"/>
<feature type="domain" description="Cytochrome c" evidence="10">
    <location>
        <begin position="48"/>
        <end position="119"/>
    </location>
</feature>
<dbReference type="SUPFAM" id="SSF46626">
    <property type="entry name" value="Cytochrome c"/>
    <property type="match status" value="1"/>
</dbReference>
<feature type="compositionally biased region" description="Low complexity" evidence="8">
    <location>
        <begin position="35"/>
        <end position="46"/>
    </location>
</feature>
<keyword evidence="5 7" id="KW-0408">Iron</keyword>
<evidence type="ECO:0000256" key="5">
    <source>
        <dbReference type="ARBA" id="ARBA00023004"/>
    </source>
</evidence>
<evidence type="ECO:0000256" key="6">
    <source>
        <dbReference type="PIRSR" id="PIRSR000025-1"/>
    </source>
</evidence>
<dbReference type="InterPro" id="IPR051811">
    <property type="entry name" value="Cytochrome_c550/c551-like"/>
</dbReference>
<dbReference type="GO" id="GO:0009055">
    <property type="term" value="F:electron transfer activity"/>
    <property type="evidence" value="ECO:0007669"/>
    <property type="project" value="InterPro"/>
</dbReference>
<evidence type="ECO:0000256" key="9">
    <source>
        <dbReference type="SAM" id="SignalP"/>
    </source>
</evidence>
<keyword evidence="9" id="KW-0732">Signal</keyword>